<feature type="chain" id="PRO_5030889759" description="Fungal N-terminal domain-containing protein" evidence="2">
    <location>
        <begin position="22"/>
        <end position="361"/>
    </location>
</feature>
<proteinExistence type="predicted"/>
<feature type="compositionally biased region" description="Polar residues" evidence="1">
    <location>
        <begin position="209"/>
        <end position="226"/>
    </location>
</feature>
<evidence type="ECO:0000313" key="3">
    <source>
        <dbReference type="EMBL" id="BCS21893.1"/>
    </source>
</evidence>
<dbReference type="InterPro" id="IPR039327">
    <property type="entry name" value="CON7-like"/>
</dbReference>
<feature type="region of interest" description="Disordered" evidence="1">
    <location>
        <begin position="209"/>
        <end position="272"/>
    </location>
</feature>
<protein>
    <recommendedName>
        <fullName evidence="5">Fungal N-terminal domain-containing protein</fullName>
    </recommendedName>
</protein>
<dbReference type="EMBL" id="AP024445">
    <property type="protein sequence ID" value="BCS21893.1"/>
    <property type="molecule type" value="Genomic_DNA"/>
</dbReference>
<dbReference type="KEGG" id="apuu:APUU_30118S"/>
<evidence type="ECO:0000256" key="1">
    <source>
        <dbReference type="SAM" id="MobiDB-lite"/>
    </source>
</evidence>
<keyword evidence="2" id="KW-0732">Signal</keyword>
<dbReference type="RefSeq" id="XP_041554087.1">
    <property type="nucleotide sequence ID" value="XM_041701176.1"/>
</dbReference>
<reference evidence="3" key="2">
    <citation type="submission" date="2021-02" db="EMBL/GenBank/DDBJ databases">
        <title>Aspergillus puulaauensis MK2 genome sequence.</title>
        <authorList>
            <person name="Futagami T."/>
            <person name="Mori K."/>
            <person name="Kadooka C."/>
            <person name="Tanaka T."/>
        </authorList>
    </citation>
    <scope>NUCLEOTIDE SEQUENCE</scope>
    <source>
        <strain evidence="3">MK2</strain>
    </source>
</reference>
<keyword evidence="4" id="KW-1185">Reference proteome</keyword>
<evidence type="ECO:0008006" key="5">
    <source>
        <dbReference type="Google" id="ProtNLM"/>
    </source>
</evidence>
<reference evidence="3" key="1">
    <citation type="submission" date="2021-01" db="EMBL/GenBank/DDBJ databases">
        <authorList>
            <consortium name="Aspergillus puulaauensis MK2 genome sequencing consortium"/>
            <person name="Kazuki M."/>
            <person name="Futagami T."/>
        </authorList>
    </citation>
    <scope>NUCLEOTIDE SEQUENCE</scope>
    <source>
        <strain evidence="3">MK2</strain>
    </source>
</reference>
<dbReference type="AlphaFoldDB" id="A0A7R8ALU2"/>
<dbReference type="PANTHER" id="PTHR36167:SF4">
    <property type="entry name" value="FUNGAL N-TERMINAL DOMAIN-CONTAINING PROTEIN"/>
    <property type="match status" value="1"/>
</dbReference>
<dbReference type="GeneID" id="64971898"/>
<sequence>MEALGVAASIIQVAAVGLALAQTLYKFCDEASSSNEQVKDLAFYVRSTSLVLEEIGKVFEDEDQGSRPMISQNAIVTAKEIVEKCTGTFNDLQEIVDSAEQSALGVLKFTMKASRLKVLQFGLGEMRSNLQCMMQVIIYARLKAEPRSTFDESEQRRLIAELIAQQLRAAEEYNQTESRAADDNPNQISLSVESIPSLLSTNGAGILSASQLSPNNNSNGTVSQVGTPRANPPSIRDPGPYPAETENPQSPERHTSQPQPPAISTPTPTTKPKASTVYLNALSIVCCPCLVCFSCFARPRMKESASPTALRYDDGFGFGLDPPGPTAYPDPRREGHAGSIAELGGESDVDALVRMWTTLYN</sequence>
<dbReference type="GO" id="GO:0006355">
    <property type="term" value="P:regulation of DNA-templated transcription"/>
    <property type="evidence" value="ECO:0007669"/>
    <property type="project" value="InterPro"/>
</dbReference>
<dbReference type="Proteomes" id="UP000654913">
    <property type="component" value="Chromosome 3"/>
</dbReference>
<evidence type="ECO:0000313" key="4">
    <source>
        <dbReference type="Proteomes" id="UP000654913"/>
    </source>
</evidence>
<accession>A0A7R8ALU2</accession>
<dbReference type="OrthoDB" id="5431013at2759"/>
<name>A0A7R8ALU2_9EURO</name>
<evidence type="ECO:0000256" key="2">
    <source>
        <dbReference type="SAM" id="SignalP"/>
    </source>
</evidence>
<dbReference type="PANTHER" id="PTHR36167">
    <property type="entry name" value="C2H2 FINGER DOMAIN TRANSCRIPTION FACTOR (EUROFUNG)-RELATED"/>
    <property type="match status" value="1"/>
</dbReference>
<feature type="signal peptide" evidence="2">
    <location>
        <begin position="1"/>
        <end position="21"/>
    </location>
</feature>
<gene>
    <name evidence="3" type="ORF">APUU_30118S</name>
</gene>
<organism evidence="3 4">
    <name type="scientific">Aspergillus puulaauensis</name>
    <dbReference type="NCBI Taxonomy" id="1220207"/>
    <lineage>
        <taxon>Eukaryota</taxon>
        <taxon>Fungi</taxon>
        <taxon>Dikarya</taxon>
        <taxon>Ascomycota</taxon>
        <taxon>Pezizomycotina</taxon>
        <taxon>Eurotiomycetes</taxon>
        <taxon>Eurotiomycetidae</taxon>
        <taxon>Eurotiales</taxon>
        <taxon>Aspergillaceae</taxon>
        <taxon>Aspergillus</taxon>
    </lineage>
</organism>